<proteinExistence type="predicted"/>
<evidence type="ECO:0000313" key="1">
    <source>
        <dbReference type="EMBL" id="KAF9507448.1"/>
    </source>
</evidence>
<evidence type="ECO:0000313" key="2">
    <source>
        <dbReference type="Proteomes" id="UP000886523"/>
    </source>
</evidence>
<organism evidence="1 2">
    <name type="scientific">Hydnum rufescens UP504</name>
    <dbReference type="NCBI Taxonomy" id="1448309"/>
    <lineage>
        <taxon>Eukaryota</taxon>
        <taxon>Fungi</taxon>
        <taxon>Dikarya</taxon>
        <taxon>Basidiomycota</taxon>
        <taxon>Agaricomycotina</taxon>
        <taxon>Agaricomycetes</taxon>
        <taxon>Cantharellales</taxon>
        <taxon>Hydnaceae</taxon>
        <taxon>Hydnum</taxon>
    </lineage>
</organism>
<sequence>MPLLAMKKNRPPSLAAHSRVTVQENRAGAHWNVHMPIEESRRVRGWPRWKSRKQLSNRPVTQTLFQRLTYLSAPPTGDLCKNAHLIASTSGHRGPTTDVTPPMSVALVSYEGWGNSQGKVLAVVTAQTDFHFLCEESCDRHLAWGGPVDTKVKRAENPLSTSSLARGIAAKLCTFKISRLYTGFTAKELPFTVQDYGHPPRPRTVNGPWAMEYVKKNTA</sequence>
<reference evidence="1" key="1">
    <citation type="journal article" date="2020" name="Nat. Commun.">
        <title>Large-scale genome sequencing of mycorrhizal fungi provides insights into the early evolution of symbiotic traits.</title>
        <authorList>
            <person name="Miyauchi S."/>
            <person name="Kiss E."/>
            <person name="Kuo A."/>
            <person name="Drula E."/>
            <person name="Kohler A."/>
            <person name="Sanchez-Garcia M."/>
            <person name="Morin E."/>
            <person name="Andreopoulos B."/>
            <person name="Barry K.W."/>
            <person name="Bonito G."/>
            <person name="Buee M."/>
            <person name="Carver A."/>
            <person name="Chen C."/>
            <person name="Cichocki N."/>
            <person name="Clum A."/>
            <person name="Culley D."/>
            <person name="Crous P.W."/>
            <person name="Fauchery L."/>
            <person name="Girlanda M."/>
            <person name="Hayes R.D."/>
            <person name="Keri Z."/>
            <person name="LaButti K."/>
            <person name="Lipzen A."/>
            <person name="Lombard V."/>
            <person name="Magnuson J."/>
            <person name="Maillard F."/>
            <person name="Murat C."/>
            <person name="Nolan M."/>
            <person name="Ohm R.A."/>
            <person name="Pangilinan J."/>
            <person name="Pereira M.F."/>
            <person name="Perotto S."/>
            <person name="Peter M."/>
            <person name="Pfister S."/>
            <person name="Riley R."/>
            <person name="Sitrit Y."/>
            <person name="Stielow J.B."/>
            <person name="Szollosi G."/>
            <person name="Zifcakova L."/>
            <person name="Stursova M."/>
            <person name="Spatafora J.W."/>
            <person name="Tedersoo L."/>
            <person name="Vaario L.M."/>
            <person name="Yamada A."/>
            <person name="Yan M."/>
            <person name="Wang P."/>
            <person name="Xu J."/>
            <person name="Bruns T."/>
            <person name="Baldrian P."/>
            <person name="Vilgalys R."/>
            <person name="Dunand C."/>
            <person name="Henrissat B."/>
            <person name="Grigoriev I.V."/>
            <person name="Hibbett D."/>
            <person name="Nagy L.G."/>
            <person name="Martin F.M."/>
        </authorList>
    </citation>
    <scope>NUCLEOTIDE SEQUENCE</scope>
    <source>
        <strain evidence="1">UP504</strain>
    </source>
</reference>
<dbReference type="Proteomes" id="UP000886523">
    <property type="component" value="Unassembled WGS sequence"/>
</dbReference>
<accession>A0A9P6AKJ0</accession>
<gene>
    <name evidence="1" type="ORF">BS47DRAFT_1488853</name>
</gene>
<keyword evidence="2" id="KW-1185">Reference proteome</keyword>
<protein>
    <submittedName>
        <fullName evidence="1">Uncharacterized protein</fullName>
    </submittedName>
</protein>
<name>A0A9P6AKJ0_9AGAM</name>
<dbReference type="EMBL" id="MU129081">
    <property type="protein sequence ID" value="KAF9507448.1"/>
    <property type="molecule type" value="Genomic_DNA"/>
</dbReference>
<dbReference type="AlphaFoldDB" id="A0A9P6AKJ0"/>
<comment type="caution">
    <text evidence="1">The sequence shown here is derived from an EMBL/GenBank/DDBJ whole genome shotgun (WGS) entry which is preliminary data.</text>
</comment>